<gene>
    <name evidence="1" type="primary">Nfu_g_1_003221</name>
</gene>
<accession>A0A1A8FTY9</accession>
<name>A0A1A8FTY9_9TELE</name>
<organism evidence="1">
    <name type="scientific">Nothobranchius korthausae</name>
    <dbReference type="NCBI Taxonomy" id="1143690"/>
    <lineage>
        <taxon>Eukaryota</taxon>
        <taxon>Metazoa</taxon>
        <taxon>Chordata</taxon>
        <taxon>Craniata</taxon>
        <taxon>Vertebrata</taxon>
        <taxon>Euteleostomi</taxon>
        <taxon>Actinopterygii</taxon>
        <taxon>Neopterygii</taxon>
        <taxon>Teleostei</taxon>
        <taxon>Neoteleostei</taxon>
        <taxon>Acanthomorphata</taxon>
        <taxon>Ovalentaria</taxon>
        <taxon>Atherinomorphae</taxon>
        <taxon>Cyprinodontiformes</taxon>
        <taxon>Nothobranchiidae</taxon>
        <taxon>Nothobranchius</taxon>
    </lineage>
</organism>
<dbReference type="EMBL" id="HAEB01016338">
    <property type="protein sequence ID" value="SBQ62865.1"/>
    <property type="molecule type" value="Transcribed_RNA"/>
</dbReference>
<sequence length="77" mass="9044">QDLIEHMKDKHVLTNGSVTFVFKNKNEEKMLKSSLFALSGGKVRMWQQPRFQTFFLSSTVSRKPMFMESRCQDTRVV</sequence>
<feature type="non-terminal residue" evidence="1">
    <location>
        <position position="1"/>
    </location>
</feature>
<evidence type="ECO:0000313" key="1">
    <source>
        <dbReference type="EMBL" id="SBQ62865.1"/>
    </source>
</evidence>
<reference evidence="1" key="1">
    <citation type="submission" date="2016-05" db="EMBL/GenBank/DDBJ databases">
        <authorList>
            <person name="Lavstsen T."/>
            <person name="Jespersen J.S."/>
        </authorList>
    </citation>
    <scope>NUCLEOTIDE SEQUENCE</scope>
    <source>
        <tissue evidence="1">Brain</tissue>
    </source>
</reference>
<reference evidence="1" key="2">
    <citation type="submission" date="2016-06" db="EMBL/GenBank/DDBJ databases">
        <title>The genome of a short-lived fish provides insights into sex chromosome evolution and the genetic control of aging.</title>
        <authorList>
            <person name="Reichwald K."/>
            <person name="Felder M."/>
            <person name="Petzold A."/>
            <person name="Koch P."/>
            <person name="Groth M."/>
            <person name="Platzer M."/>
        </authorList>
    </citation>
    <scope>NUCLEOTIDE SEQUENCE</scope>
    <source>
        <tissue evidence="1">Brain</tissue>
    </source>
</reference>
<proteinExistence type="predicted"/>
<dbReference type="AlphaFoldDB" id="A0A1A8FTY9"/>
<protein>
    <submittedName>
        <fullName evidence="1">Uncharacterized protein</fullName>
    </submittedName>
</protein>